<dbReference type="Gene3D" id="3.30.60.30">
    <property type="match status" value="1"/>
</dbReference>
<dbReference type="NCBIfam" id="TIGR00286">
    <property type="entry name" value="pyruvoyl-dependent arginine decarboxylase"/>
    <property type="match status" value="1"/>
</dbReference>
<dbReference type="Proteomes" id="UP000229317">
    <property type="component" value="Unassembled WGS sequence"/>
</dbReference>
<dbReference type="InterPro" id="IPR016105">
    <property type="entry name" value="Pyr-dep_his/arg-deCO2ase_sand"/>
</dbReference>
<evidence type="ECO:0000256" key="4">
    <source>
        <dbReference type="ARBA" id="ARBA00014727"/>
    </source>
</evidence>
<gene>
    <name evidence="10" type="ORF">COV84_03295</name>
</gene>
<feature type="region of interest" description="Disordered" evidence="9">
    <location>
        <begin position="197"/>
        <end position="219"/>
    </location>
</feature>
<dbReference type="SFLD" id="SFLDG01170">
    <property type="entry name" value="Pyruvoyl-dependent_arginine_de"/>
    <property type="match status" value="1"/>
</dbReference>
<evidence type="ECO:0000256" key="8">
    <source>
        <dbReference type="ARBA" id="ARBA00049309"/>
    </source>
</evidence>
<dbReference type="Pfam" id="PF01862">
    <property type="entry name" value="PvlArgDC"/>
    <property type="match status" value="1"/>
</dbReference>
<proteinExistence type="inferred from homology"/>
<evidence type="ECO:0000256" key="2">
    <source>
        <dbReference type="ARBA" id="ARBA00008611"/>
    </source>
</evidence>
<dbReference type="PANTHER" id="PTHR40438">
    <property type="entry name" value="PYRUVOYL-DEPENDENT ARGININE DECARBOXYLASE"/>
    <property type="match status" value="1"/>
</dbReference>
<dbReference type="InterPro" id="IPR016104">
    <property type="entry name" value="Pyr-dep_his/arg-deCO2ase"/>
</dbReference>
<dbReference type="PANTHER" id="PTHR40438:SF1">
    <property type="entry name" value="PYRUVOYL-DEPENDENT ARGININE DECARBOXYLASE"/>
    <property type="match status" value="1"/>
</dbReference>
<dbReference type="AlphaFoldDB" id="A0A2H0KSG4"/>
<organism evidence="10 11">
    <name type="scientific">Candidatus Portnoybacteria bacterium CG11_big_fil_rev_8_21_14_0_20_40_15</name>
    <dbReference type="NCBI Taxonomy" id="1974817"/>
    <lineage>
        <taxon>Bacteria</taxon>
        <taxon>Candidatus Portnoyibacteriota</taxon>
    </lineage>
</organism>
<evidence type="ECO:0000313" key="11">
    <source>
        <dbReference type="Proteomes" id="UP000229317"/>
    </source>
</evidence>
<dbReference type="GO" id="GO:0006527">
    <property type="term" value="P:L-arginine catabolic process"/>
    <property type="evidence" value="ECO:0007669"/>
    <property type="project" value="InterPro"/>
</dbReference>
<dbReference type="PIRSF" id="PIRSF005216">
    <property type="entry name" value="Pyruvoyl-dep_arg_deCO2ase"/>
    <property type="match status" value="1"/>
</dbReference>
<evidence type="ECO:0000256" key="3">
    <source>
        <dbReference type="ARBA" id="ARBA00012426"/>
    </source>
</evidence>
<evidence type="ECO:0000313" key="10">
    <source>
        <dbReference type="EMBL" id="PIQ75089.1"/>
    </source>
</evidence>
<keyword evidence="6" id="KW-0456">Lyase</keyword>
<name>A0A2H0KSG4_9BACT</name>
<reference evidence="10 11" key="1">
    <citation type="submission" date="2017-09" db="EMBL/GenBank/DDBJ databases">
        <title>Depth-based differentiation of microbial function through sediment-hosted aquifers and enrichment of novel symbionts in the deep terrestrial subsurface.</title>
        <authorList>
            <person name="Probst A.J."/>
            <person name="Ladd B."/>
            <person name="Jarett J.K."/>
            <person name="Geller-Mcgrath D.E."/>
            <person name="Sieber C.M."/>
            <person name="Emerson J.B."/>
            <person name="Anantharaman K."/>
            <person name="Thomas B.C."/>
            <person name="Malmstrom R."/>
            <person name="Stieglmeier M."/>
            <person name="Klingl A."/>
            <person name="Woyke T."/>
            <person name="Ryan C.M."/>
            <person name="Banfield J.F."/>
        </authorList>
    </citation>
    <scope>NUCLEOTIDE SEQUENCE [LARGE SCALE GENOMIC DNA]</scope>
    <source>
        <strain evidence="10">CG11_big_fil_rev_8_21_14_0_20_40_15</strain>
    </source>
</reference>
<dbReference type="SUPFAM" id="SSF56271">
    <property type="entry name" value="Pyruvoyl-dependent histidine and arginine decarboxylases"/>
    <property type="match status" value="1"/>
</dbReference>
<protein>
    <recommendedName>
        <fullName evidence="4">Pyruvoyl-dependent arginine decarboxylase AaxB</fullName>
        <ecNumber evidence="3">4.1.1.19</ecNumber>
    </recommendedName>
</protein>
<sequence length="219" mass="23710">MIAQKLFFTKGVGVHKEHLTSFEMALRDAGVAPFNLVNVSSIFPPGCKRISKEEGLKILTPGQIVYWVVSRNSTNEPNRLIASSVGCAMPADSAQYGYLSEHHSFGETDSKAGEYAEDLAASMLATTLGIEFDSDIAWDEREQIYKMSGKIVRTTNITQSAIGNKDGLWTTVVTAAVFCDMRFATEALINGQVYQAPVSSADNSQPTNGVSSNGDKQSK</sequence>
<dbReference type="GO" id="GO:0008792">
    <property type="term" value="F:arginine decarboxylase activity"/>
    <property type="evidence" value="ECO:0007669"/>
    <property type="project" value="UniProtKB-EC"/>
</dbReference>
<dbReference type="InterPro" id="IPR002724">
    <property type="entry name" value="Pyruvoyl-dep_arg_deCO2ase"/>
</dbReference>
<evidence type="ECO:0000256" key="5">
    <source>
        <dbReference type="ARBA" id="ARBA00022793"/>
    </source>
</evidence>
<keyword evidence="7" id="KW-0670">Pyruvate</keyword>
<comment type="similarity">
    <text evidence="2">Belongs to the pyruvoyl-dependent arginine decarboxylase family.</text>
</comment>
<evidence type="ECO:0000256" key="1">
    <source>
        <dbReference type="ARBA" id="ARBA00001928"/>
    </source>
</evidence>
<evidence type="ECO:0000256" key="7">
    <source>
        <dbReference type="ARBA" id="ARBA00023317"/>
    </source>
</evidence>
<evidence type="ECO:0000256" key="9">
    <source>
        <dbReference type="SAM" id="MobiDB-lite"/>
    </source>
</evidence>
<dbReference type="Gene3D" id="3.50.20.10">
    <property type="entry name" value="Pyruvoyl-Dependent Histidine Decarboxylase, subunit B"/>
    <property type="match status" value="1"/>
</dbReference>
<keyword evidence="5" id="KW-0210">Decarboxylase</keyword>
<evidence type="ECO:0000256" key="6">
    <source>
        <dbReference type="ARBA" id="ARBA00023239"/>
    </source>
</evidence>
<comment type="catalytic activity">
    <reaction evidence="8">
        <text>L-arginine + H(+) = agmatine + CO2</text>
        <dbReference type="Rhea" id="RHEA:17641"/>
        <dbReference type="ChEBI" id="CHEBI:15378"/>
        <dbReference type="ChEBI" id="CHEBI:16526"/>
        <dbReference type="ChEBI" id="CHEBI:32682"/>
        <dbReference type="ChEBI" id="CHEBI:58145"/>
        <dbReference type="EC" id="4.1.1.19"/>
    </reaction>
</comment>
<comment type="caution">
    <text evidence="10">The sequence shown here is derived from an EMBL/GenBank/DDBJ whole genome shotgun (WGS) entry which is preliminary data.</text>
</comment>
<comment type="cofactor">
    <cofactor evidence="1">
        <name>pyruvate</name>
        <dbReference type="ChEBI" id="CHEBI:15361"/>
    </cofactor>
</comment>
<dbReference type="SFLD" id="SFLDS00055">
    <property type="entry name" value="Pyruvoyl-Dependent_Histidine/A"/>
    <property type="match status" value="1"/>
</dbReference>
<accession>A0A2H0KSG4</accession>
<dbReference type="EC" id="4.1.1.19" evidence="3"/>
<dbReference type="HAMAP" id="MF_01404">
    <property type="entry name" value="PvlArgDC"/>
    <property type="match status" value="1"/>
</dbReference>
<dbReference type="EMBL" id="PCVO01000048">
    <property type="protein sequence ID" value="PIQ75089.1"/>
    <property type="molecule type" value="Genomic_DNA"/>
</dbReference>